<dbReference type="PROSITE" id="PS50111">
    <property type="entry name" value="CHEMOTAXIS_TRANSDUC_2"/>
    <property type="match status" value="1"/>
</dbReference>
<dbReference type="InterPro" id="IPR024478">
    <property type="entry name" value="HlyB_4HB_MCP"/>
</dbReference>
<organism evidence="7 8">
    <name type="scientific">Spirochaeta lutea</name>
    <dbReference type="NCBI Taxonomy" id="1480694"/>
    <lineage>
        <taxon>Bacteria</taxon>
        <taxon>Pseudomonadati</taxon>
        <taxon>Spirochaetota</taxon>
        <taxon>Spirochaetia</taxon>
        <taxon>Spirochaetales</taxon>
        <taxon>Spirochaetaceae</taxon>
        <taxon>Spirochaeta</taxon>
    </lineage>
</organism>
<dbReference type="SMART" id="SM00283">
    <property type="entry name" value="MA"/>
    <property type="match status" value="1"/>
</dbReference>
<dbReference type="OrthoDB" id="9814363at2"/>
<dbReference type="SUPFAM" id="SSF58104">
    <property type="entry name" value="Methyl-accepting chemotaxis protein (MCP) signaling domain"/>
    <property type="match status" value="1"/>
</dbReference>
<dbReference type="PROSITE" id="PS50885">
    <property type="entry name" value="HAMP"/>
    <property type="match status" value="1"/>
</dbReference>
<dbReference type="SMART" id="SM00304">
    <property type="entry name" value="HAMP"/>
    <property type="match status" value="2"/>
</dbReference>
<dbReference type="CDD" id="cd06225">
    <property type="entry name" value="HAMP"/>
    <property type="match status" value="1"/>
</dbReference>
<sequence length="597" mass="65172">MTIRGKLYTFVSLLTVMLLGISYFALFITMDILSKSEHIYEEQLRGLALLGQSERQITSLHLSVTDSLLADPGSPLPQSPGDTRKALEFFQGYEDAVNLPAEESTSLAGFEPAFQRWQGLLEDIRALLTREQKDQALSVFQGDYNAAHLSLLALLSGLSEQTAQSAQNNYTQVRHYGWTLLVFYNIYAGIGIVLGLLILWTVHTTVLKPIRQVTTRVTQLSSSEGDLTMRLPIQRRDEMTQLAGNLNSFIDKTETILLVLRNALLEANQVKSGIMESIRQNSSSAVQISANIASIADQITTMERVVTQATQAAQDVHQGVTIIEEQIINQAAMAQESTASVGQMIESIQRLSRIAQDRQQGTSRLSTTLREGEEKVQGSLEAVQTMHDDIDSILSMVKLISGIASQTNLLAMNAAIEAAHAGDAGRGFAVVADEIRKLAETSSQQSQSISTVLSGIVEKIKSALDATQFTSRVYEGIQSEVHTLTSAFQDITDNTQEMNQGGSQVLQAMEQLNHHSQTLTEQAQNLGSSNQKITAIMEHLGNISSFVDQSIGEINQGMQAIADSMESLNALSAGLDQSLEAADQNIGRFKLSEPRQA</sequence>
<dbReference type="Pfam" id="PF00672">
    <property type="entry name" value="HAMP"/>
    <property type="match status" value="1"/>
</dbReference>
<dbReference type="GO" id="GO:0016020">
    <property type="term" value="C:membrane"/>
    <property type="evidence" value="ECO:0007669"/>
    <property type="project" value="InterPro"/>
</dbReference>
<dbReference type="PRINTS" id="PR00260">
    <property type="entry name" value="CHEMTRNSDUCR"/>
</dbReference>
<reference evidence="7 8" key="1">
    <citation type="submission" date="2014-05" db="EMBL/GenBank/DDBJ databases">
        <title>De novo Genome Sequence of Spirocheata sp.</title>
        <authorList>
            <person name="Shivani Y."/>
            <person name="Subhash Y."/>
            <person name="Tushar L."/>
            <person name="Sasikala C."/>
            <person name="Ramana C.V."/>
        </authorList>
    </citation>
    <scope>NUCLEOTIDE SEQUENCE [LARGE SCALE GENOMIC DNA]</scope>
    <source>
        <strain evidence="7 8">JC230</strain>
    </source>
</reference>
<evidence type="ECO:0000259" key="5">
    <source>
        <dbReference type="PROSITE" id="PS50111"/>
    </source>
</evidence>
<feature type="transmembrane region" description="Helical" evidence="4">
    <location>
        <begin position="176"/>
        <end position="202"/>
    </location>
</feature>
<dbReference type="PANTHER" id="PTHR32089:SF112">
    <property type="entry name" value="LYSOZYME-LIKE PROTEIN-RELATED"/>
    <property type="match status" value="1"/>
</dbReference>
<evidence type="ECO:0000256" key="1">
    <source>
        <dbReference type="ARBA" id="ARBA00023224"/>
    </source>
</evidence>
<proteinExistence type="inferred from homology"/>
<dbReference type="GO" id="GO:0007165">
    <property type="term" value="P:signal transduction"/>
    <property type="evidence" value="ECO:0007669"/>
    <property type="project" value="UniProtKB-KW"/>
</dbReference>
<keyword evidence="4" id="KW-0812">Transmembrane</keyword>
<feature type="domain" description="HAMP" evidence="6">
    <location>
        <begin position="204"/>
        <end position="258"/>
    </location>
</feature>
<comment type="caution">
    <text evidence="7">The sequence shown here is derived from an EMBL/GenBank/DDBJ whole genome shotgun (WGS) entry which is preliminary data.</text>
</comment>
<evidence type="ECO:0000313" key="7">
    <source>
        <dbReference type="EMBL" id="KGE71978.1"/>
    </source>
</evidence>
<dbReference type="InterPro" id="IPR004090">
    <property type="entry name" value="Chemotax_Me-accpt_rcpt"/>
</dbReference>
<keyword evidence="4" id="KW-0472">Membrane</keyword>
<dbReference type="InterPro" id="IPR004089">
    <property type="entry name" value="MCPsignal_dom"/>
</dbReference>
<comment type="similarity">
    <text evidence="2">Belongs to the methyl-accepting chemotaxis (MCP) protein family.</text>
</comment>
<keyword evidence="4" id="KW-1133">Transmembrane helix</keyword>
<dbReference type="PANTHER" id="PTHR32089">
    <property type="entry name" value="METHYL-ACCEPTING CHEMOTAXIS PROTEIN MCPB"/>
    <property type="match status" value="1"/>
</dbReference>
<evidence type="ECO:0008006" key="9">
    <source>
        <dbReference type="Google" id="ProtNLM"/>
    </source>
</evidence>
<dbReference type="Gene3D" id="6.10.340.10">
    <property type="match status" value="1"/>
</dbReference>
<protein>
    <recommendedName>
        <fullName evidence="9">Chemotaxis protein</fullName>
    </recommendedName>
</protein>
<keyword evidence="8" id="KW-1185">Reference proteome</keyword>
<gene>
    <name evidence="7" type="ORF">DC28_09325</name>
</gene>
<dbReference type="GO" id="GO:0006935">
    <property type="term" value="P:chemotaxis"/>
    <property type="evidence" value="ECO:0007669"/>
    <property type="project" value="InterPro"/>
</dbReference>
<name>A0A098QX41_9SPIO</name>
<dbReference type="InterPro" id="IPR003660">
    <property type="entry name" value="HAMP_dom"/>
</dbReference>
<dbReference type="Proteomes" id="UP000029692">
    <property type="component" value="Unassembled WGS sequence"/>
</dbReference>
<dbReference type="AlphaFoldDB" id="A0A098QX41"/>
<feature type="domain" description="Methyl-accepting transducer" evidence="5">
    <location>
        <begin position="305"/>
        <end position="527"/>
    </location>
</feature>
<evidence type="ECO:0000259" key="6">
    <source>
        <dbReference type="PROSITE" id="PS50885"/>
    </source>
</evidence>
<feature type="transmembrane region" description="Helical" evidence="4">
    <location>
        <begin position="7"/>
        <end position="28"/>
    </location>
</feature>
<accession>A0A098QX41</accession>
<dbReference type="STRING" id="1480694.DC28_09325"/>
<dbReference type="RefSeq" id="WP_037547883.1">
    <property type="nucleotide sequence ID" value="NZ_JNUP01000064.1"/>
</dbReference>
<evidence type="ECO:0000313" key="8">
    <source>
        <dbReference type="Proteomes" id="UP000029692"/>
    </source>
</evidence>
<dbReference type="Pfam" id="PF12729">
    <property type="entry name" value="4HB_MCP_1"/>
    <property type="match status" value="1"/>
</dbReference>
<evidence type="ECO:0000256" key="4">
    <source>
        <dbReference type="SAM" id="Phobius"/>
    </source>
</evidence>
<evidence type="ECO:0000256" key="3">
    <source>
        <dbReference type="PROSITE-ProRule" id="PRU00284"/>
    </source>
</evidence>
<dbReference type="GO" id="GO:0004888">
    <property type="term" value="F:transmembrane signaling receptor activity"/>
    <property type="evidence" value="ECO:0007669"/>
    <property type="project" value="InterPro"/>
</dbReference>
<dbReference type="Pfam" id="PF00015">
    <property type="entry name" value="MCPsignal"/>
    <property type="match status" value="1"/>
</dbReference>
<evidence type="ECO:0000256" key="2">
    <source>
        <dbReference type="ARBA" id="ARBA00029447"/>
    </source>
</evidence>
<dbReference type="Gene3D" id="1.10.287.950">
    <property type="entry name" value="Methyl-accepting chemotaxis protein"/>
    <property type="match status" value="1"/>
</dbReference>
<dbReference type="eggNOG" id="COG0840">
    <property type="taxonomic scope" value="Bacteria"/>
</dbReference>
<dbReference type="EMBL" id="JNUP01000064">
    <property type="protein sequence ID" value="KGE71978.1"/>
    <property type="molecule type" value="Genomic_DNA"/>
</dbReference>
<keyword evidence="1 3" id="KW-0807">Transducer</keyword>